<evidence type="ECO:0000256" key="1">
    <source>
        <dbReference type="ARBA" id="ARBA00022527"/>
    </source>
</evidence>
<organism evidence="6 7">
    <name type="scientific">Trichomonas vaginalis (strain ATCC PRA-98 / G3)</name>
    <dbReference type="NCBI Taxonomy" id="412133"/>
    <lineage>
        <taxon>Eukaryota</taxon>
        <taxon>Metamonada</taxon>
        <taxon>Parabasalia</taxon>
        <taxon>Trichomonadida</taxon>
        <taxon>Trichomonadidae</taxon>
        <taxon>Trichomonas</taxon>
    </lineage>
</organism>
<evidence type="ECO:0000256" key="2">
    <source>
        <dbReference type="ARBA" id="ARBA00022741"/>
    </source>
</evidence>
<dbReference type="eggNOG" id="KOG0192">
    <property type="taxonomic scope" value="Eukaryota"/>
</dbReference>
<dbReference type="AlphaFoldDB" id="A2FCV2"/>
<dbReference type="PROSITE" id="PS00108">
    <property type="entry name" value="PROTEIN_KINASE_ST"/>
    <property type="match status" value="1"/>
</dbReference>
<evidence type="ECO:0000256" key="3">
    <source>
        <dbReference type="ARBA" id="ARBA00022840"/>
    </source>
</evidence>
<keyword evidence="2 4" id="KW-0547">Nucleotide-binding</keyword>
<dbReference type="Proteomes" id="UP000001542">
    <property type="component" value="Unassembled WGS sequence"/>
</dbReference>
<feature type="domain" description="Protein kinase" evidence="5">
    <location>
        <begin position="196"/>
        <end position="444"/>
    </location>
</feature>
<proteinExistence type="predicted"/>
<dbReference type="InterPro" id="IPR051681">
    <property type="entry name" value="Ser/Thr_Kinases-Pseudokinases"/>
</dbReference>
<dbReference type="InterPro" id="IPR001245">
    <property type="entry name" value="Ser-Thr/Tyr_kinase_cat_dom"/>
</dbReference>
<dbReference type="RefSeq" id="XP_001310213.1">
    <property type="nucleotide sequence ID" value="XM_001310212.1"/>
</dbReference>
<dbReference type="SMR" id="A2FCV2"/>
<keyword evidence="6" id="KW-0808">Transferase</keyword>
<dbReference type="GO" id="GO:0004672">
    <property type="term" value="F:protein kinase activity"/>
    <property type="evidence" value="ECO:0000318"/>
    <property type="project" value="GO_Central"/>
</dbReference>
<gene>
    <name evidence="6" type="ORF">TVAG_025190</name>
</gene>
<dbReference type="CDD" id="cd13999">
    <property type="entry name" value="STKc_MAP3K-like"/>
    <property type="match status" value="1"/>
</dbReference>
<dbReference type="EMBL" id="DS113722">
    <property type="protein sequence ID" value="EAX97283.1"/>
    <property type="molecule type" value="Genomic_DNA"/>
</dbReference>
<name>A2FCV2_TRIV3</name>
<dbReference type="OrthoDB" id="28230at2759"/>
<dbReference type="InterPro" id="IPR008271">
    <property type="entry name" value="Ser/Thr_kinase_AS"/>
</dbReference>
<keyword evidence="7" id="KW-1185">Reference proteome</keyword>
<dbReference type="STRING" id="5722.A2FCV2"/>
<reference evidence="6" key="1">
    <citation type="submission" date="2006-10" db="EMBL/GenBank/DDBJ databases">
        <authorList>
            <person name="Amadeo P."/>
            <person name="Zhao Q."/>
            <person name="Wortman J."/>
            <person name="Fraser-Liggett C."/>
            <person name="Carlton J."/>
        </authorList>
    </citation>
    <scope>NUCLEOTIDE SEQUENCE</scope>
    <source>
        <strain evidence="6">G3</strain>
    </source>
</reference>
<dbReference type="GO" id="GO:0005524">
    <property type="term" value="F:ATP binding"/>
    <property type="evidence" value="ECO:0007669"/>
    <property type="project" value="UniProtKB-UniRule"/>
</dbReference>
<dbReference type="InParanoid" id="A2FCV2"/>
<dbReference type="PROSITE" id="PS50011">
    <property type="entry name" value="PROTEIN_KINASE_DOM"/>
    <property type="match status" value="1"/>
</dbReference>
<dbReference type="VEuPathDB" id="TrichDB:TVAG_025190"/>
<dbReference type="GO" id="GO:0007165">
    <property type="term" value="P:signal transduction"/>
    <property type="evidence" value="ECO:0000318"/>
    <property type="project" value="GO_Central"/>
</dbReference>
<evidence type="ECO:0000259" key="5">
    <source>
        <dbReference type="PROSITE" id="PS50011"/>
    </source>
</evidence>
<dbReference type="Pfam" id="PF07714">
    <property type="entry name" value="PK_Tyr_Ser-Thr"/>
    <property type="match status" value="1"/>
</dbReference>
<dbReference type="GO" id="GO:0004674">
    <property type="term" value="F:protein serine/threonine kinase activity"/>
    <property type="evidence" value="ECO:0007669"/>
    <property type="project" value="UniProtKB-KW"/>
</dbReference>
<dbReference type="KEGG" id="tva:4755064"/>
<dbReference type="GO" id="GO:0005737">
    <property type="term" value="C:cytoplasm"/>
    <property type="evidence" value="ECO:0000318"/>
    <property type="project" value="GO_Central"/>
</dbReference>
<dbReference type="InterPro" id="IPR011989">
    <property type="entry name" value="ARM-like"/>
</dbReference>
<dbReference type="Gene3D" id="1.10.510.10">
    <property type="entry name" value="Transferase(Phosphotransferase) domain 1"/>
    <property type="match status" value="1"/>
</dbReference>
<keyword evidence="6" id="KW-0418">Kinase</keyword>
<keyword evidence="1" id="KW-0723">Serine/threonine-protein kinase</keyword>
<protein>
    <submittedName>
        <fullName evidence="6">TKL family protein kinase</fullName>
    </submittedName>
</protein>
<dbReference type="SUPFAM" id="SSF56112">
    <property type="entry name" value="Protein kinase-like (PK-like)"/>
    <property type="match status" value="1"/>
</dbReference>
<dbReference type="Gene3D" id="1.25.10.10">
    <property type="entry name" value="Leucine-rich Repeat Variant"/>
    <property type="match status" value="1"/>
</dbReference>
<dbReference type="PANTHER" id="PTHR44329:SF298">
    <property type="entry name" value="MIXED LINEAGE KINASE DOMAIN-LIKE PROTEIN"/>
    <property type="match status" value="1"/>
</dbReference>
<evidence type="ECO:0000313" key="6">
    <source>
        <dbReference type="EMBL" id="EAX97283.1"/>
    </source>
</evidence>
<dbReference type="PANTHER" id="PTHR44329">
    <property type="entry name" value="SERINE/THREONINE-PROTEIN KINASE TNNI3K-RELATED"/>
    <property type="match status" value="1"/>
</dbReference>
<dbReference type="InterPro" id="IPR017441">
    <property type="entry name" value="Protein_kinase_ATP_BS"/>
</dbReference>
<feature type="binding site" evidence="4">
    <location>
        <position position="225"/>
    </location>
    <ligand>
        <name>ATP</name>
        <dbReference type="ChEBI" id="CHEBI:30616"/>
    </ligand>
</feature>
<sequence>MMEPCHFIPDLIDQIRLINDTISNVVVYKKEIILLRTWLLKLSSLFETCTLIKKQRALFEETEALRSIETSLGLLANTIKMLTDGVWITIAFKWRAVQPTDDLLTITVTIKRACTELDINIETFEPTAADYTEDYHEIYHVLAPAQNSTPGIKDRLKSIVKFLEDHNLPKATVVQDSMIAEIFSHIKEYEVDRQEFQLKQQIGTGATGNVFKAIHLPTNKTVAIKQLNNLDLTDPEIESLRREIAILSSLRHPYLIEFVGATSTPPYWIITDFMDNGSLYSCLRNNRLNATELTKIAYESADGVAYLHSKNIIHRDLKTLNVLVSQDNEARVCDFGISRSADSQIMTGLVGTYNYMAPEVITRARYTLKADSFSFGMMLWEMLTGQVPFSYVSNSYQIGDLIVKGQRPEFPRNTPAQLKDLIQSCWAQNPDSRPTFEQIKSNFIRSRIAFPGADMNKLAAFYEQAQNTNYVDQTIKSTRHASLNNVNVDTRPKTPDDVIISLIETPENPTITDLIRTEVLSNKPEIVSSLQQKHFIEKVTPNLMKFKDIPIITAALIVVMDNEISVAEFINSGGVETIIAMLDDKNLKIAESGSRIIAHISPFISLTTAVELFNVTLDRKLYETSCIILDAKPEADFKDSLENHKYDLLSGLQMKFRGKLFNAYVSICGFSPELAKHINVDLVVSNSSVDFAENICRIDEFNQSIRQGDVIYLLKAFSEKKNSPDMRAAAAVVITVLPIKVIEILSARKSFIDDIFQLQNIETAGRLMFRLCQFSEAAKYILQNEDYLKKNINVPSILSLFIRIGAYFPSKVISDKYVIDRVLSLLKHKIPQLPEVCMRILGVLSSAPKFLLLCEEVSDMLFTLLQIGALSQLETTLAVGCLYNISEMSPFKKLAPQILSLAETNSDYAGLVFRIVSRCPLPRANIGISGRILDLVVHFIASDDKYGAIAACEILMKMAQNPDYTRAVEMSSVSSKLNMAMSKDCSIDLFVRLAEVSEKYKFNVTARALNNCDGMLTRVNVDYLLTRQLMEMRSGLRKRLIAE</sequence>
<dbReference type="PRINTS" id="PR00109">
    <property type="entry name" value="TYRKINASE"/>
</dbReference>
<dbReference type="VEuPathDB" id="TrichDB:TVAGG3_0203390"/>
<accession>A2FCV2</accession>
<dbReference type="SMART" id="SM00220">
    <property type="entry name" value="S_TKc"/>
    <property type="match status" value="1"/>
</dbReference>
<dbReference type="InterPro" id="IPR016024">
    <property type="entry name" value="ARM-type_fold"/>
</dbReference>
<dbReference type="InterPro" id="IPR000719">
    <property type="entry name" value="Prot_kinase_dom"/>
</dbReference>
<dbReference type="PROSITE" id="PS00107">
    <property type="entry name" value="PROTEIN_KINASE_ATP"/>
    <property type="match status" value="1"/>
</dbReference>
<dbReference type="InterPro" id="IPR011009">
    <property type="entry name" value="Kinase-like_dom_sf"/>
</dbReference>
<evidence type="ECO:0000256" key="4">
    <source>
        <dbReference type="PROSITE-ProRule" id="PRU10141"/>
    </source>
</evidence>
<reference evidence="6" key="2">
    <citation type="journal article" date="2007" name="Science">
        <title>Draft genome sequence of the sexually transmitted pathogen Trichomonas vaginalis.</title>
        <authorList>
            <person name="Carlton J.M."/>
            <person name="Hirt R.P."/>
            <person name="Silva J.C."/>
            <person name="Delcher A.L."/>
            <person name="Schatz M."/>
            <person name="Zhao Q."/>
            <person name="Wortman J.R."/>
            <person name="Bidwell S.L."/>
            <person name="Alsmark U.C.M."/>
            <person name="Besteiro S."/>
            <person name="Sicheritz-Ponten T."/>
            <person name="Noel C.J."/>
            <person name="Dacks J.B."/>
            <person name="Foster P.G."/>
            <person name="Simillion C."/>
            <person name="Van de Peer Y."/>
            <person name="Miranda-Saavedra D."/>
            <person name="Barton G.J."/>
            <person name="Westrop G.D."/>
            <person name="Mueller S."/>
            <person name="Dessi D."/>
            <person name="Fiori P.L."/>
            <person name="Ren Q."/>
            <person name="Paulsen I."/>
            <person name="Zhang H."/>
            <person name="Bastida-Corcuera F.D."/>
            <person name="Simoes-Barbosa A."/>
            <person name="Brown M.T."/>
            <person name="Hayes R.D."/>
            <person name="Mukherjee M."/>
            <person name="Okumura C.Y."/>
            <person name="Schneider R."/>
            <person name="Smith A.J."/>
            <person name="Vanacova S."/>
            <person name="Villalvazo M."/>
            <person name="Haas B.J."/>
            <person name="Pertea M."/>
            <person name="Feldblyum T.V."/>
            <person name="Utterback T.R."/>
            <person name="Shu C.L."/>
            <person name="Osoegawa K."/>
            <person name="de Jong P.J."/>
            <person name="Hrdy I."/>
            <person name="Horvathova L."/>
            <person name="Zubacova Z."/>
            <person name="Dolezal P."/>
            <person name="Malik S.B."/>
            <person name="Logsdon J.M. Jr."/>
            <person name="Henze K."/>
            <person name="Gupta A."/>
            <person name="Wang C.C."/>
            <person name="Dunne R.L."/>
            <person name="Upcroft J.A."/>
            <person name="Upcroft P."/>
            <person name="White O."/>
            <person name="Salzberg S.L."/>
            <person name="Tang P."/>
            <person name="Chiu C.-H."/>
            <person name="Lee Y.-S."/>
            <person name="Embley T.M."/>
            <person name="Coombs G.H."/>
            <person name="Mottram J.C."/>
            <person name="Tachezy J."/>
            <person name="Fraser-Liggett C.M."/>
            <person name="Johnson P.J."/>
        </authorList>
    </citation>
    <scope>NUCLEOTIDE SEQUENCE [LARGE SCALE GENOMIC DNA]</scope>
    <source>
        <strain evidence="6">G3</strain>
    </source>
</reference>
<evidence type="ECO:0000313" key="7">
    <source>
        <dbReference type="Proteomes" id="UP000001542"/>
    </source>
</evidence>
<dbReference type="SUPFAM" id="SSF48371">
    <property type="entry name" value="ARM repeat"/>
    <property type="match status" value="1"/>
</dbReference>
<keyword evidence="3 4" id="KW-0067">ATP-binding</keyword>